<keyword evidence="2" id="KW-1185">Reference proteome</keyword>
<dbReference type="AlphaFoldDB" id="Q13JC6"/>
<name>Q13JC6_PARXL</name>
<proteinExistence type="predicted"/>
<dbReference type="KEGG" id="bxe:Bxe_B0123"/>
<evidence type="ECO:0000313" key="2">
    <source>
        <dbReference type="Proteomes" id="UP000001817"/>
    </source>
</evidence>
<protein>
    <submittedName>
        <fullName evidence="1">Uncharacterized protein</fullName>
    </submittedName>
</protein>
<reference evidence="1 2" key="1">
    <citation type="journal article" date="2006" name="Proc. Natl. Acad. Sci. U.S.A.">
        <title>Burkholderia xenovorans LB400 harbors a multi-replicon, 9.73-Mbp genome shaped for versatility.</title>
        <authorList>
            <person name="Chain P.S."/>
            <person name="Denef V.J."/>
            <person name="Konstantinidis K.T."/>
            <person name="Vergez L.M."/>
            <person name="Agullo L."/>
            <person name="Reyes V.L."/>
            <person name="Hauser L."/>
            <person name="Cordova M."/>
            <person name="Gomez L."/>
            <person name="Gonzalez M."/>
            <person name="Land M."/>
            <person name="Lao V."/>
            <person name="Larimer F."/>
            <person name="LiPuma J.J."/>
            <person name="Mahenthiralingam E."/>
            <person name="Malfatti S.A."/>
            <person name="Marx C.J."/>
            <person name="Parnell J.J."/>
            <person name="Ramette A."/>
            <person name="Richardson P."/>
            <person name="Seeger M."/>
            <person name="Smith D."/>
            <person name="Spilker T."/>
            <person name="Sul W.J."/>
            <person name="Tsoi T.V."/>
            <person name="Ulrich L.E."/>
            <person name="Zhulin I.B."/>
            <person name="Tiedje J.M."/>
        </authorList>
    </citation>
    <scope>NUCLEOTIDE SEQUENCE [LARGE SCALE GENOMIC DNA]</scope>
    <source>
        <strain evidence="1 2">LB400</strain>
    </source>
</reference>
<dbReference type="Proteomes" id="UP000001817">
    <property type="component" value="Chromosome 2"/>
</dbReference>
<organism evidence="1 2">
    <name type="scientific">Paraburkholderia xenovorans (strain LB400)</name>
    <dbReference type="NCBI Taxonomy" id="266265"/>
    <lineage>
        <taxon>Bacteria</taxon>
        <taxon>Pseudomonadati</taxon>
        <taxon>Pseudomonadota</taxon>
        <taxon>Betaproteobacteria</taxon>
        <taxon>Burkholderiales</taxon>
        <taxon>Burkholderiaceae</taxon>
        <taxon>Paraburkholderia</taxon>
    </lineage>
</organism>
<sequence>MLNSQSGFQKKTIRFQFACRVPIEAKRRTRFCLVSRTRHSCPSSLSVGRSQRTVTHHPDVAPPCVRANVISWLPCSPRPFFSAIKIRSAPNPVFSTLRPLSSSCGAGPCGARSRRADRIGVPRIRGSRFCITSASISMLDVGWTISPFSQV</sequence>
<gene>
    <name evidence="1" type="ORF">Bxe_B0123</name>
</gene>
<evidence type="ECO:0000313" key="1">
    <source>
        <dbReference type="EMBL" id="ABE35813.1"/>
    </source>
</evidence>
<accession>Q13JC6</accession>
<dbReference type="EMBL" id="CP000271">
    <property type="protein sequence ID" value="ABE35813.1"/>
    <property type="molecule type" value="Genomic_DNA"/>
</dbReference>